<dbReference type="AlphaFoldDB" id="A0A919KW53"/>
<dbReference type="InterPro" id="IPR016181">
    <property type="entry name" value="Acyl_CoA_acyltransferase"/>
</dbReference>
<protein>
    <submittedName>
        <fullName evidence="3">GNAT family N-acetyltransferase</fullName>
    </submittedName>
</protein>
<name>A0A919KW53_9ACTN</name>
<reference evidence="3" key="2">
    <citation type="submission" date="2020-09" db="EMBL/GenBank/DDBJ databases">
        <authorList>
            <person name="Sun Q."/>
            <person name="Ohkuma M."/>
        </authorList>
    </citation>
    <scope>NUCLEOTIDE SEQUENCE</scope>
    <source>
        <strain evidence="3">JCM 5069</strain>
    </source>
</reference>
<feature type="region of interest" description="Disordered" evidence="1">
    <location>
        <begin position="62"/>
        <end position="83"/>
    </location>
</feature>
<dbReference type="InterPro" id="IPR000182">
    <property type="entry name" value="GNAT_dom"/>
</dbReference>
<evidence type="ECO:0000313" key="4">
    <source>
        <dbReference type="Proteomes" id="UP000603708"/>
    </source>
</evidence>
<accession>A0A919KW53</accession>
<evidence type="ECO:0000256" key="1">
    <source>
        <dbReference type="SAM" id="MobiDB-lite"/>
    </source>
</evidence>
<sequence>MQLIEGLGVRLRPAGPGDRERFREILGCPEVARWWGDPEEETEEACAPPDGVRSCAIELRPEAGADGTGSPGAADGTGSPGADGAAPLVVGIVQAWEEPTRDFRHAGMDIAVHPDWHRKGIGGAALYVLAHYLFEVDGHHRLTIDPAADNEPAISLYRKLGFRPVGVMREYERRRDGSVRDGLLMDMLAGELVEPGRH</sequence>
<dbReference type="Gene3D" id="3.40.630.30">
    <property type="match status" value="1"/>
</dbReference>
<reference evidence="3" key="1">
    <citation type="journal article" date="2014" name="Int. J. Syst. Evol. Microbiol.">
        <title>Complete genome sequence of Corynebacterium casei LMG S-19264T (=DSM 44701T), isolated from a smear-ripened cheese.</title>
        <authorList>
            <consortium name="US DOE Joint Genome Institute (JGI-PGF)"/>
            <person name="Walter F."/>
            <person name="Albersmeier A."/>
            <person name="Kalinowski J."/>
            <person name="Ruckert C."/>
        </authorList>
    </citation>
    <scope>NUCLEOTIDE SEQUENCE</scope>
    <source>
        <strain evidence="3">JCM 5069</strain>
    </source>
</reference>
<dbReference type="PROSITE" id="PS51186">
    <property type="entry name" value="GNAT"/>
    <property type="match status" value="1"/>
</dbReference>
<organism evidence="3 4">
    <name type="scientific">Streptomyces sulfonofaciens</name>
    <dbReference type="NCBI Taxonomy" id="68272"/>
    <lineage>
        <taxon>Bacteria</taxon>
        <taxon>Bacillati</taxon>
        <taxon>Actinomycetota</taxon>
        <taxon>Actinomycetes</taxon>
        <taxon>Kitasatosporales</taxon>
        <taxon>Streptomycetaceae</taxon>
        <taxon>Streptomyces</taxon>
    </lineage>
</organism>
<dbReference type="InterPro" id="IPR051531">
    <property type="entry name" value="N-acetyltransferase"/>
</dbReference>
<dbReference type="PANTHER" id="PTHR43792">
    <property type="entry name" value="GNAT FAMILY, PUTATIVE (AFU_ORTHOLOGUE AFUA_3G00765)-RELATED-RELATED"/>
    <property type="match status" value="1"/>
</dbReference>
<dbReference type="GO" id="GO:0016747">
    <property type="term" value="F:acyltransferase activity, transferring groups other than amino-acyl groups"/>
    <property type="evidence" value="ECO:0007669"/>
    <property type="project" value="InterPro"/>
</dbReference>
<gene>
    <name evidence="3" type="ORF">GCM10018793_16680</name>
</gene>
<proteinExistence type="predicted"/>
<dbReference type="Pfam" id="PF00583">
    <property type="entry name" value="Acetyltransf_1"/>
    <property type="match status" value="1"/>
</dbReference>
<keyword evidence="4" id="KW-1185">Reference proteome</keyword>
<dbReference type="Proteomes" id="UP000603708">
    <property type="component" value="Unassembled WGS sequence"/>
</dbReference>
<comment type="caution">
    <text evidence="3">The sequence shown here is derived from an EMBL/GenBank/DDBJ whole genome shotgun (WGS) entry which is preliminary data.</text>
</comment>
<dbReference type="EMBL" id="BNCD01000003">
    <property type="protein sequence ID" value="GHH74743.1"/>
    <property type="molecule type" value="Genomic_DNA"/>
</dbReference>
<dbReference type="SUPFAM" id="SSF55729">
    <property type="entry name" value="Acyl-CoA N-acyltransferases (Nat)"/>
    <property type="match status" value="1"/>
</dbReference>
<dbReference type="RefSeq" id="WP_189930241.1">
    <property type="nucleotide sequence ID" value="NZ_BNCD01000003.1"/>
</dbReference>
<evidence type="ECO:0000313" key="3">
    <source>
        <dbReference type="EMBL" id="GHH74743.1"/>
    </source>
</evidence>
<evidence type="ECO:0000259" key="2">
    <source>
        <dbReference type="PROSITE" id="PS51186"/>
    </source>
</evidence>
<feature type="domain" description="N-acetyltransferase" evidence="2">
    <location>
        <begin position="9"/>
        <end position="190"/>
    </location>
</feature>
<dbReference type="CDD" id="cd04301">
    <property type="entry name" value="NAT_SF"/>
    <property type="match status" value="1"/>
</dbReference>